<evidence type="ECO:0000256" key="2">
    <source>
        <dbReference type="SAM" id="MobiDB-lite"/>
    </source>
</evidence>
<dbReference type="EMBL" id="WSZM01000401">
    <property type="protein sequence ID" value="KAF4033860.1"/>
    <property type="molecule type" value="Genomic_DNA"/>
</dbReference>
<dbReference type="AlphaFoldDB" id="A0A833WGP9"/>
<feature type="coiled-coil region" evidence="1">
    <location>
        <begin position="244"/>
        <end position="271"/>
    </location>
</feature>
<evidence type="ECO:0000313" key="4">
    <source>
        <dbReference type="EMBL" id="KAF4141459.1"/>
    </source>
</evidence>
<organism evidence="3 5">
    <name type="scientific">Phytophthora infestans</name>
    <name type="common">Potato late blight agent</name>
    <name type="synonym">Botrytis infestans</name>
    <dbReference type="NCBI Taxonomy" id="4787"/>
    <lineage>
        <taxon>Eukaryota</taxon>
        <taxon>Sar</taxon>
        <taxon>Stramenopiles</taxon>
        <taxon>Oomycota</taxon>
        <taxon>Peronosporomycetes</taxon>
        <taxon>Peronosporales</taxon>
        <taxon>Peronosporaceae</taxon>
        <taxon>Phytophthora</taxon>
    </lineage>
</organism>
<dbReference type="EMBL" id="JAACNO010001350">
    <property type="protein sequence ID" value="KAF4141459.1"/>
    <property type="molecule type" value="Genomic_DNA"/>
</dbReference>
<evidence type="ECO:0000256" key="1">
    <source>
        <dbReference type="SAM" id="Coils"/>
    </source>
</evidence>
<accession>A0A833WGP9</accession>
<feature type="compositionally biased region" description="Polar residues" evidence="2">
    <location>
        <begin position="186"/>
        <end position="199"/>
    </location>
</feature>
<evidence type="ECO:0000313" key="3">
    <source>
        <dbReference type="EMBL" id="KAF4033860.1"/>
    </source>
</evidence>
<feature type="compositionally biased region" description="Polar residues" evidence="2">
    <location>
        <begin position="163"/>
        <end position="177"/>
    </location>
</feature>
<comment type="caution">
    <text evidence="3">The sequence shown here is derived from an EMBL/GenBank/DDBJ whole genome shotgun (WGS) entry which is preliminary data.</text>
</comment>
<dbReference type="Proteomes" id="UP000704712">
    <property type="component" value="Unassembled WGS sequence"/>
</dbReference>
<protein>
    <recommendedName>
        <fullName evidence="6">Myb/SANT-like domain-containing protein</fullName>
    </recommendedName>
</protein>
<keyword evidence="5" id="KW-1185">Reference proteome</keyword>
<gene>
    <name evidence="3" type="ORF">GN244_ATG14175</name>
    <name evidence="4" type="ORF">GN958_ATG09430</name>
</gene>
<feature type="region of interest" description="Disordered" evidence="2">
    <location>
        <begin position="111"/>
        <end position="230"/>
    </location>
</feature>
<feature type="compositionally biased region" description="Low complexity" evidence="2">
    <location>
        <begin position="138"/>
        <end position="155"/>
    </location>
</feature>
<evidence type="ECO:0008006" key="6">
    <source>
        <dbReference type="Google" id="ProtNLM"/>
    </source>
</evidence>
<dbReference type="Proteomes" id="UP000602510">
    <property type="component" value="Unassembled WGS sequence"/>
</dbReference>
<name>A0A833WGP9_PHYIN</name>
<keyword evidence="1" id="KW-0175">Coiled coil</keyword>
<proteinExistence type="predicted"/>
<sequence length="271" mass="29221">MANTKPRGRPPADGNFIVWTETLVESLLRLRFEKYAEPMTAARGTKSLRVAWADLAKDLTQHNNGEVVSVEQCRNKLKALTNKWLAYHSGMASESVCLALMDTCWGSEKDEAAPIKSQRPSRPSLERHNQVKKQRVGASSASDAEGSSPISIAPAIAPPPTVGVSSETPILSSTAASVETEKPPSTAASTSRPTKSKPTQILGGGNQKDLASDATIASVQDRSIDSTGLPKLEKLIDNRFAKVLDNQNKQLKLAEEQNRLLTQILAALQRG</sequence>
<evidence type="ECO:0000313" key="5">
    <source>
        <dbReference type="Proteomes" id="UP000602510"/>
    </source>
</evidence>
<reference evidence="3" key="1">
    <citation type="submission" date="2020-04" db="EMBL/GenBank/DDBJ databases">
        <title>Hybrid Assembly of Korean Phytophthora infestans isolates.</title>
        <authorList>
            <person name="Prokchorchik M."/>
            <person name="Lee Y."/>
            <person name="Seo J."/>
            <person name="Cho J.-H."/>
            <person name="Park Y.-E."/>
            <person name="Jang D.-C."/>
            <person name="Im J.-S."/>
            <person name="Choi J.-G."/>
            <person name="Park H.-J."/>
            <person name="Lee G.-B."/>
            <person name="Lee Y.-G."/>
            <person name="Hong S.-Y."/>
            <person name="Cho K."/>
            <person name="Sohn K.H."/>
        </authorList>
    </citation>
    <scope>NUCLEOTIDE SEQUENCE</scope>
    <source>
        <strain evidence="3">KR_1_A1</strain>
        <strain evidence="4">KR_2_A2</strain>
    </source>
</reference>